<feature type="domain" description="CobW/HypB/UreG nucleotide-binding" evidence="8">
    <location>
        <begin position="29"/>
        <end position="200"/>
    </location>
</feature>
<dbReference type="CDD" id="cd03112">
    <property type="entry name" value="CobW-like"/>
    <property type="match status" value="1"/>
</dbReference>
<evidence type="ECO:0000256" key="6">
    <source>
        <dbReference type="ARBA" id="ARBA00034320"/>
    </source>
</evidence>
<evidence type="ECO:0008006" key="12">
    <source>
        <dbReference type="Google" id="ProtNLM"/>
    </source>
</evidence>
<dbReference type="Pfam" id="PF07683">
    <property type="entry name" value="CobW_C"/>
    <property type="match status" value="1"/>
</dbReference>
<dbReference type="Proteomes" id="UP001230188">
    <property type="component" value="Unassembled WGS sequence"/>
</dbReference>
<dbReference type="InterPro" id="IPR011629">
    <property type="entry name" value="CobW-like_C"/>
</dbReference>
<evidence type="ECO:0000256" key="5">
    <source>
        <dbReference type="ARBA" id="ARBA00023186"/>
    </source>
</evidence>
<dbReference type="EMBL" id="JAQMWT010000531">
    <property type="protein sequence ID" value="KAJ8600033.1"/>
    <property type="molecule type" value="Genomic_DNA"/>
</dbReference>
<evidence type="ECO:0000256" key="4">
    <source>
        <dbReference type="ARBA" id="ARBA00023134"/>
    </source>
</evidence>
<dbReference type="InterPro" id="IPR027417">
    <property type="entry name" value="P-loop_NTPase"/>
</dbReference>
<dbReference type="GO" id="GO:0016787">
    <property type="term" value="F:hydrolase activity"/>
    <property type="evidence" value="ECO:0007669"/>
    <property type="project" value="UniProtKB-KW"/>
</dbReference>
<evidence type="ECO:0000256" key="7">
    <source>
        <dbReference type="ARBA" id="ARBA00049117"/>
    </source>
</evidence>
<comment type="similarity">
    <text evidence="6">Belongs to the SIMIBI class G3E GTPase family. ZNG1 subfamily.</text>
</comment>
<keyword evidence="11" id="KW-1185">Reference proteome</keyword>
<keyword evidence="5" id="KW-0143">Chaperone</keyword>
<evidence type="ECO:0000256" key="2">
    <source>
        <dbReference type="ARBA" id="ARBA00022801"/>
    </source>
</evidence>
<dbReference type="InterPro" id="IPR003495">
    <property type="entry name" value="CobW/HypB/UreG_nucleotide-bd"/>
</dbReference>
<dbReference type="Gene3D" id="3.30.1220.10">
    <property type="entry name" value="CobW-like, C-terminal domain"/>
    <property type="match status" value="1"/>
</dbReference>
<name>A0AAD7U8E2_9STRA</name>
<accession>A0AAD7U8E2</accession>
<evidence type="ECO:0000259" key="8">
    <source>
        <dbReference type="Pfam" id="PF02492"/>
    </source>
</evidence>
<gene>
    <name evidence="10" type="ORF">CTAYLR_001896</name>
</gene>
<organism evidence="10 11">
    <name type="scientific">Chrysophaeum taylorii</name>
    <dbReference type="NCBI Taxonomy" id="2483200"/>
    <lineage>
        <taxon>Eukaryota</taxon>
        <taxon>Sar</taxon>
        <taxon>Stramenopiles</taxon>
        <taxon>Ochrophyta</taxon>
        <taxon>Pelagophyceae</taxon>
        <taxon>Pelagomonadales</taxon>
        <taxon>Pelagomonadaceae</taxon>
        <taxon>Chrysophaeum</taxon>
    </lineage>
</organism>
<evidence type="ECO:0000313" key="10">
    <source>
        <dbReference type="EMBL" id="KAJ8600033.1"/>
    </source>
</evidence>
<evidence type="ECO:0000256" key="3">
    <source>
        <dbReference type="ARBA" id="ARBA00022833"/>
    </source>
</evidence>
<evidence type="ECO:0000256" key="1">
    <source>
        <dbReference type="ARBA" id="ARBA00022741"/>
    </source>
</evidence>
<dbReference type="PANTHER" id="PTHR13748:SF31">
    <property type="entry name" value="ZINC-REGULATED GTPASE METALLOPROTEIN ACTIVATOR 1A-RELATED"/>
    <property type="match status" value="1"/>
</dbReference>
<keyword evidence="3" id="KW-0862">Zinc</keyword>
<keyword evidence="2" id="KW-0378">Hydrolase</keyword>
<comment type="caution">
    <text evidence="10">The sequence shown here is derived from an EMBL/GenBank/DDBJ whole genome shotgun (WGS) entry which is preliminary data.</text>
</comment>
<dbReference type="GO" id="GO:0005737">
    <property type="term" value="C:cytoplasm"/>
    <property type="evidence" value="ECO:0007669"/>
    <property type="project" value="TreeGrafter"/>
</dbReference>
<sequence length="364" mass="39528">MMSDDDDEEVPELVETAEIEEEEKKKKIPVTILCGFLGAGKSTIVAQLVAEASGRRIAVVTNEFGESGGLESVITAGGGATTWAAETVELRNGCVCCSVKDELATSIEGLAERTDPDAIIVELSGAANPGPVAESFWLDESLESAIELDAVVCVVDCAYPRSLEYYEARRQIAYADRLVLSKPDIAPDVGKIERRLQTMTSAETRRATRGAGLRGWLLATGCYGENAKREIRRVLDTPGAFGSGAVHETAFTTVSVFQEDRCVDLEKVRAFLASLLWGAAEAERSSSSSSSVEIFRVKGMVRAGACYYLVQGVGEVFEVTPMRPEDARSLDFPLGFLLFIGTNLDRNRLEKEFALCCHHHNNNK</sequence>
<evidence type="ECO:0000313" key="11">
    <source>
        <dbReference type="Proteomes" id="UP001230188"/>
    </source>
</evidence>
<dbReference type="AlphaFoldDB" id="A0AAD7U8E2"/>
<dbReference type="GO" id="GO:0005525">
    <property type="term" value="F:GTP binding"/>
    <property type="evidence" value="ECO:0007669"/>
    <property type="project" value="UniProtKB-KW"/>
</dbReference>
<evidence type="ECO:0000259" key="9">
    <source>
        <dbReference type="Pfam" id="PF07683"/>
    </source>
</evidence>
<comment type="catalytic activity">
    <reaction evidence="7">
        <text>GTP + H2O = GDP + phosphate + H(+)</text>
        <dbReference type="Rhea" id="RHEA:19669"/>
        <dbReference type="ChEBI" id="CHEBI:15377"/>
        <dbReference type="ChEBI" id="CHEBI:15378"/>
        <dbReference type="ChEBI" id="CHEBI:37565"/>
        <dbReference type="ChEBI" id="CHEBI:43474"/>
        <dbReference type="ChEBI" id="CHEBI:58189"/>
    </reaction>
    <physiologicalReaction direction="left-to-right" evidence="7">
        <dbReference type="Rhea" id="RHEA:19670"/>
    </physiologicalReaction>
</comment>
<dbReference type="InterPro" id="IPR036627">
    <property type="entry name" value="CobW-likC_sf"/>
</dbReference>
<reference evidence="10" key="1">
    <citation type="submission" date="2023-01" db="EMBL/GenBank/DDBJ databases">
        <title>Metagenome sequencing of chrysophaentin producing Chrysophaeum taylorii.</title>
        <authorList>
            <person name="Davison J."/>
            <person name="Bewley C."/>
        </authorList>
    </citation>
    <scope>NUCLEOTIDE SEQUENCE</scope>
    <source>
        <strain evidence="10">NIES-1699</strain>
    </source>
</reference>
<dbReference type="SUPFAM" id="SSF90002">
    <property type="entry name" value="Hypothetical protein YjiA, C-terminal domain"/>
    <property type="match status" value="1"/>
</dbReference>
<keyword evidence="1" id="KW-0547">Nucleotide-binding</keyword>
<dbReference type="SUPFAM" id="SSF52540">
    <property type="entry name" value="P-loop containing nucleoside triphosphate hydrolases"/>
    <property type="match status" value="1"/>
</dbReference>
<dbReference type="Gene3D" id="3.40.50.300">
    <property type="entry name" value="P-loop containing nucleotide triphosphate hydrolases"/>
    <property type="match status" value="1"/>
</dbReference>
<protein>
    <recommendedName>
        <fullName evidence="12">CobW C-terminal domain-containing protein</fullName>
    </recommendedName>
</protein>
<dbReference type="PANTHER" id="PTHR13748">
    <property type="entry name" value="COBW-RELATED"/>
    <property type="match status" value="1"/>
</dbReference>
<dbReference type="InterPro" id="IPR051316">
    <property type="entry name" value="Zinc-reg_GTPase_activator"/>
</dbReference>
<proteinExistence type="inferred from homology"/>
<keyword evidence="4" id="KW-0342">GTP-binding</keyword>
<dbReference type="Pfam" id="PF02492">
    <property type="entry name" value="cobW"/>
    <property type="match status" value="1"/>
</dbReference>
<feature type="domain" description="CobW C-terminal" evidence="9">
    <location>
        <begin position="256"/>
        <end position="356"/>
    </location>
</feature>